<reference evidence="6" key="2">
    <citation type="submission" date="2015-01" db="EMBL/GenBank/DDBJ databases">
        <title>Draft genome sequence of potential hydrocarbon metabolising strain of Rhodococcus rhodochrous.</title>
        <authorList>
            <person name="Aggarwal R.K."/>
            <person name="Dawar C."/>
        </authorList>
    </citation>
    <scope>NUCLEOTIDE SEQUENCE [LARGE SCALE GENOMIC DNA]</scope>
    <source>
        <strain evidence="6">KG-21</strain>
    </source>
</reference>
<comment type="subcellular location">
    <subcellularLocation>
        <location evidence="2">Cytoplasm</location>
    </subcellularLocation>
</comment>
<protein>
    <recommendedName>
        <fullName evidence="2">Homoserine O-acetyltransferase</fullName>
        <shortName evidence="2">HAT</shortName>
        <ecNumber evidence="2">2.3.1.31</ecNumber>
    </recommendedName>
    <alternativeName>
        <fullName evidence="2">Homoserine transacetylase</fullName>
        <shortName evidence="2">HTA</shortName>
    </alternativeName>
</protein>
<evidence type="ECO:0000256" key="2">
    <source>
        <dbReference type="HAMAP-Rule" id="MF_00296"/>
    </source>
</evidence>
<keyword evidence="2" id="KW-0963">Cytoplasm</keyword>
<dbReference type="EMBL" id="AZYO01000187">
    <property type="protein sequence ID" value="KOS53057.1"/>
    <property type="molecule type" value="Genomic_DNA"/>
</dbReference>
<dbReference type="GO" id="GO:0009086">
    <property type="term" value="P:methionine biosynthetic process"/>
    <property type="evidence" value="ECO:0007669"/>
    <property type="project" value="UniProtKB-UniRule"/>
</dbReference>
<comment type="subunit">
    <text evidence="2">Homodimer.</text>
</comment>
<name>A0A0M9WL64_RHORH</name>
<evidence type="ECO:0000313" key="5">
    <source>
        <dbReference type="EMBL" id="KOS53057.1"/>
    </source>
</evidence>
<feature type="domain" description="AB hydrolase-1" evidence="4">
    <location>
        <begin position="54"/>
        <end position="358"/>
    </location>
</feature>
<dbReference type="AlphaFoldDB" id="A0A0M9WL64"/>
<evidence type="ECO:0000313" key="6">
    <source>
        <dbReference type="Proteomes" id="UP000037712"/>
    </source>
</evidence>
<comment type="function">
    <text evidence="2">Transfers an acetyl group from acetyl-CoA to L-homoserine, forming acetyl-L-homoserine.</text>
</comment>
<comment type="catalytic activity">
    <reaction evidence="2">
        <text>L-homoserine + acetyl-CoA = O-acetyl-L-homoserine + CoA</text>
        <dbReference type="Rhea" id="RHEA:13701"/>
        <dbReference type="ChEBI" id="CHEBI:57287"/>
        <dbReference type="ChEBI" id="CHEBI:57288"/>
        <dbReference type="ChEBI" id="CHEBI:57476"/>
        <dbReference type="ChEBI" id="CHEBI:57716"/>
        <dbReference type="EC" id="2.3.1.31"/>
    </reaction>
</comment>
<dbReference type="EC" id="2.3.1.31" evidence="2"/>
<comment type="caution">
    <text evidence="5">The sequence shown here is derived from an EMBL/GenBank/DDBJ whole genome shotgun (WGS) entry which is preliminary data.</text>
</comment>
<dbReference type="InterPro" id="IPR029058">
    <property type="entry name" value="AB_hydrolase_fold"/>
</dbReference>
<dbReference type="NCBIfam" id="NF001209">
    <property type="entry name" value="PRK00175.1"/>
    <property type="match status" value="1"/>
</dbReference>
<evidence type="ECO:0000256" key="3">
    <source>
        <dbReference type="PIRSR" id="PIRSR000443-1"/>
    </source>
</evidence>
<dbReference type="GO" id="GO:0004414">
    <property type="term" value="F:homoserine O-acetyltransferase activity"/>
    <property type="evidence" value="ECO:0007669"/>
    <property type="project" value="UniProtKB-UniRule"/>
</dbReference>
<evidence type="ECO:0000256" key="1">
    <source>
        <dbReference type="ARBA" id="ARBA00022679"/>
    </source>
</evidence>
<dbReference type="InterPro" id="IPR008220">
    <property type="entry name" value="HAT_MetX-like"/>
</dbReference>
<dbReference type="PIRSF" id="PIRSF000443">
    <property type="entry name" value="Homoser_Ac_trans"/>
    <property type="match status" value="1"/>
</dbReference>
<comment type="pathway">
    <text evidence="2">Amino-acid biosynthesis; L-methionine biosynthesis via de novo pathway; O-acetyl-L-homoserine from L-homoserine: step 1/1.</text>
</comment>
<comment type="similarity">
    <text evidence="2">Belongs to the AB hydrolase superfamily. MetX family.</text>
</comment>
<keyword evidence="2" id="KW-0486">Methionine biosynthesis</keyword>
<gene>
    <name evidence="2" type="primary">metXA</name>
    <name evidence="5" type="ORF">Z051_27665</name>
</gene>
<dbReference type="Gene3D" id="3.40.50.1820">
    <property type="entry name" value="alpha/beta hydrolase"/>
    <property type="match status" value="1"/>
</dbReference>
<dbReference type="GO" id="GO:0009092">
    <property type="term" value="P:homoserine metabolic process"/>
    <property type="evidence" value="ECO:0007669"/>
    <property type="project" value="TreeGrafter"/>
</dbReference>
<feature type="binding site" evidence="2">
    <location>
        <position position="229"/>
    </location>
    <ligand>
        <name>substrate</name>
    </ligand>
</feature>
<feature type="binding site" evidence="2">
    <location>
        <position position="353"/>
    </location>
    <ligand>
        <name>substrate</name>
    </ligand>
</feature>
<sequence>MTARVDRRHVELPPEDGRLGTVDIGPLTLESGATLPDVTVAVQRWGRLSPSRDNVVLVEHALTGDSHVTGPAGPEHPSPGWWTGMVGPGAPIDTDTWCVVATNVLGGCRGTTGPGSPAPDGKAWGSRFPGITVRDQVAAEVALADALGIDRLAAVTGGSMGGMRTLEWIIGYPERVQAALVLAVGARATADQIGTQTTQIAAITADPDWQGGDYYGTGRVPRAGLGIARRIAHLTYRTEGELDTRFANSPQGSENPWNGGRYAVQSYLEHQADKLVARFDPGTYVALTQAMNRHDVGHGRGGVAAALGSTPVPTIVAGVDSDRLYPLRLQQEIADGLPGCDGLRVLESRDGHDGFLTEADAVAKLLTELVTLARG</sequence>
<feature type="active site" evidence="2 3">
    <location>
        <position position="322"/>
    </location>
</feature>
<evidence type="ECO:0000259" key="4">
    <source>
        <dbReference type="Pfam" id="PF00561"/>
    </source>
</evidence>
<dbReference type="PANTHER" id="PTHR32268">
    <property type="entry name" value="HOMOSERINE O-ACETYLTRANSFERASE"/>
    <property type="match status" value="1"/>
</dbReference>
<comment type="caution">
    <text evidence="2">Lacks conserved residue(s) required for the propagation of feature annotation.</text>
</comment>
<keyword evidence="1 2" id="KW-0808">Transferase</keyword>
<accession>A0A0M9WL64</accession>
<organism evidence="5 6">
    <name type="scientific">Rhodococcus rhodochrous KG-21</name>
    <dbReference type="NCBI Taxonomy" id="1441923"/>
    <lineage>
        <taxon>Bacteria</taxon>
        <taxon>Bacillati</taxon>
        <taxon>Actinomycetota</taxon>
        <taxon>Actinomycetes</taxon>
        <taxon>Mycobacteriales</taxon>
        <taxon>Nocardiaceae</taxon>
        <taxon>Rhodococcus</taxon>
    </lineage>
</organism>
<dbReference type="Proteomes" id="UP000037712">
    <property type="component" value="Unassembled WGS sequence"/>
</dbReference>
<dbReference type="InterPro" id="IPR000073">
    <property type="entry name" value="AB_hydrolase_1"/>
</dbReference>
<dbReference type="HAMAP" id="MF_00296">
    <property type="entry name" value="MetX_acyltransf"/>
    <property type="match status" value="1"/>
</dbReference>
<dbReference type="PATRIC" id="fig|1441923.3.peg.6052"/>
<dbReference type="PANTHER" id="PTHR32268:SF11">
    <property type="entry name" value="HOMOSERINE O-ACETYLTRANSFERASE"/>
    <property type="match status" value="1"/>
</dbReference>
<keyword evidence="2" id="KW-0012">Acyltransferase</keyword>
<dbReference type="GO" id="GO:0005737">
    <property type="term" value="C:cytoplasm"/>
    <property type="evidence" value="ECO:0007669"/>
    <property type="project" value="UniProtKB-SubCell"/>
</dbReference>
<dbReference type="SUPFAM" id="SSF53474">
    <property type="entry name" value="alpha/beta-Hydrolases"/>
    <property type="match status" value="1"/>
</dbReference>
<reference evidence="5 6" key="1">
    <citation type="journal article" date="2015" name="Genome Announc.">
        <title>Draft Genome Sequence of Rhodococcus rhodochrous Strain KG-21, a Soil Isolate from Oil Fields of Krishna-Godavari Basin, India.</title>
        <authorList>
            <person name="Dawar C."/>
            <person name="Aggarwal R.K."/>
        </authorList>
    </citation>
    <scope>NUCLEOTIDE SEQUENCE [LARGE SCALE GENOMIC DNA]</scope>
    <source>
        <strain evidence="5 6">KG-21</strain>
    </source>
</reference>
<dbReference type="Pfam" id="PF00561">
    <property type="entry name" value="Abhydrolase_1"/>
    <property type="match status" value="1"/>
</dbReference>
<proteinExistence type="inferred from homology"/>
<keyword evidence="2" id="KW-0028">Amino-acid biosynthesis</keyword>
<dbReference type="UniPathway" id="UPA00051">
    <property type="reaction ID" value="UER00074"/>
</dbReference>
<feature type="active site" description="Nucleophile" evidence="2 3">
    <location>
        <position position="159"/>
    </location>
</feature>
<feature type="active site" evidence="2 3">
    <location>
        <position position="352"/>
    </location>
</feature>
<dbReference type="NCBIfam" id="TIGR01392">
    <property type="entry name" value="homoserO_Ac_trn"/>
    <property type="match status" value="1"/>
</dbReference>